<dbReference type="RefSeq" id="WP_173082715.1">
    <property type="nucleotide sequence ID" value="NZ_BAABJB010000012.1"/>
</dbReference>
<dbReference type="EMBL" id="BLPG01000001">
    <property type="protein sequence ID" value="GFJ95214.1"/>
    <property type="molecule type" value="Genomic_DNA"/>
</dbReference>
<name>A0A6V8LFX4_9ACTN</name>
<comment type="caution">
    <text evidence="1">The sequence shown here is derived from an EMBL/GenBank/DDBJ whole genome shotgun (WGS) entry which is preliminary data.</text>
</comment>
<accession>A0A6V8LFX4</accession>
<gene>
    <name evidence="1" type="ORF">Prum_088560</name>
</gene>
<evidence type="ECO:0000313" key="1">
    <source>
        <dbReference type="EMBL" id="GFJ95214.1"/>
    </source>
</evidence>
<reference evidence="1 2" key="2">
    <citation type="submission" date="2020-03" db="EMBL/GenBank/DDBJ databases">
        <authorList>
            <person name="Ichikawa N."/>
            <person name="Kimura A."/>
            <person name="Kitahashi Y."/>
            <person name="Uohara A."/>
        </authorList>
    </citation>
    <scope>NUCLEOTIDE SEQUENCE [LARGE SCALE GENOMIC DNA]</scope>
    <source>
        <strain evidence="1 2">NBRC 108638</strain>
    </source>
</reference>
<dbReference type="Proteomes" id="UP000482960">
    <property type="component" value="Unassembled WGS sequence"/>
</dbReference>
<proteinExistence type="predicted"/>
<keyword evidence="2" id="KW-1185">Reference proteome</keyword>
<reference evidence="1 2" key="1">
    <citation type="submission" date="2020-03" db="EMBL/GenBank/DDBJ databases">
        <title>Whole genome shotgun sequence of Phytohabitans rumicis NBRC 108638.</title>
        <authorList>
            <person name="Komaki H."/>
            <person name="Tamura T."/>
        </authorList>
    </citation>
    <scope>NUCLEOTIDE SEQUENCE [LARGE SCALE GENOMIC DNA]</scope>
    <source>
        <strain evidence="1 2">NBRC 108638</strain>
    </source>
</reference>
<evidence type="ECO:0000313" key="2">
    <source>
        <dbReference type="Proteomes" id="UP000482960"/>
    </source>
</evidence>
<sequence length="179" mass="19057">MTRVEYPAGELRGEYRDVLRDPAGRVVWDRGWRRNSIVTDCRRLLATFMRGAPASAGVLGLAVGAGLSQWDETGPPPATSGQTALVDPNPFTLGPSGLQIDFLDAGTVSGTPTNRLQIQATLGPGVPPWPGGNHLTGNLREFGLVGQIGGATVLINYVTHLVIAKDPASTLERTIWLTF</sequence>
<dbReference type="AlphaFoldDB" id="A0A6V8LFX4"/>
<organism evidence="1 2">
    <name type="scientific">Phytohabitans rumicis</name>
    <dbReference type="NCBI Taxonomy" id="1076125"/>
    <lineage>
        <taxon>Bacteria</taxon>
        <taxon>Bacillati</taxon>
        <taxon>Actinomycetota</taxon>
        <taxon>Actinomycetes</taxon>
        <taxon>Micromonosporales</taxon>
        <taxon>Micromonosporaceae</taxon>
    </lineage>
</organism>
<protein>
    <submittedName>
        <fullName evidence="1">Uncharacterized protein</fullName>
    </submittedName>
</protein>